<evidence type="ECO:0000256" key="1">
    <source>
        <dbReference type="ARBA" id="ARBA00001623"/>
    </source>
</evidence>
<dbReference type="EC" id="3.1.2.6" evidence="5"/>
<keyword evidence="8" id="KW-0862">Zinc</keyword>
<dbReference type="Gene3D" id="3.60.15.10">
    <property type="entry name" value="Ribonuclease Z/Hydroxyacylglutathione hydrolase-like"/>
    <property type="match status" value="1"/>
</dbReference>
<dbReference type="Proteomes" id="UP000186303">
    <property type="component" value="Chromosome 6"/>
</dbReference>
<comment type="similarity">
    <text evidence="4">Belongs to the metallo-beta-lactamase superfamily. Glyoxalase II family.</text>
</comment>
<dbReference type="UniPathway" id="UPA00619">
    <property type="reaction ID" value="UER00676"/>
</dbReference>
<evidence type="ECO:0000259" key="10">
    <source>
        <dbReference type="SMART" id="SM00849"/>
    </source>
</evidence>
<evidence type="ECO:0000256" key="9">
    <source>
        <dbReference type="ARBA" id="ARBA00031044"/>
    </source>
</evidence>
<evidence type="ECO:0000256" key="6">
    <source>
        <dbReference type="ARBA" id="ARBA00022723"/>
    </source>
</evidence>
<dbReference type="VEuPathDB" id="FungiDB:MSYG_3604"/>
<evidence type="ECO:0000256" key="4">
    <source>
        <dbReference type="ARBA" id="ARBA00006759"/>
    </source>
</evidence>
<comment type="pathway">
    <text evidence="3">Secondary metabolite metabolism; methylglyoxal degradation; (R)-lactate from methylglyoxal: step 2/2.</text>
</comment>
<keyword evidence="7" id="KW-0378">Hydrolase</keyword>
<dbReference type="Pfam" id="PF16123">
    <property type="entry name" value="HAGH_C"/>
    <property type="match status" value="1"/>
</dbReference>
<evidence type="ECO:0000256" key="3">
    <source>
        <dbReference type="ARBA" id="ARBA00004963"/>
    </source>
</evidence>
<evidence type="ECO:0000256" key="7">
    <source>
        <dbReference type="ARBA" id="ARBA00022801"/>
    </source>
</evidence>
<dbReference type="SUPFAM" id="SSF56281">
    <property type="entry name" value="Metallo-hydrolase/oxidoreductase"/>
    <property type="match status" value="1"/>
</dbReference>
<dbReference type="CDD" id="cd07723">
    <property type="entry name" value="hydroxyacylglutathione_hydrolase_MBL-fold"/>
    <property type="match status" value="1"/>
</dbReference>
<protein>
    <recommendedName>
        <fullName evidence="5">hydroxyacylglutathione hydrolase</fullName>
        <ecNumber evidence="5">3.1.2.6</ecNumber>
    </recommendedName>
    <alternativeName>
        <fullName evidence="9">Glyoxalase II</fullName>
    </alternativeName>
</protein>
<dbReference type="Pfam" id="PF00753">
    <property type="entry name" value="Lactamase_B"/>
    <property type="match status" value="1"/>
</dbReference>
<dbReference type="OMA" id="CKERARF"/>
<dbReference type="PANTHER" id="PTHR11935">
    <property type="entry name" value="BETA LACTAMASE DOMAIN"/>
    <property type="match status" value="1"/>
</dbReference>
<keyword evidence="6" id="KW-0479">Metal-binding</keyword>
<evidence type="ECO:0000313" key="11">
    <source>
        <dbReference type="EMBL" id="SHO79255.1"/>
    </source>
</evidence>
<dbReference type="OrthoDB" id="515692at2759"/>
<dbReference type="InterPro" id="IPR032282">
    <property type="entry name" value="HAGH_C"/>
</dbReference>
<keyword evidence="12" id="KW-1185">Reference proteome</keyword>
<comment type="catalytic activity">
    <reaction evidence="1">
        <text>an S-(2-hydroxyacyl)glutathione + H2O = a 2-hydroxy carboxylate + glutathione + H(+)</text>
        <dbReference type="Rhea" id="RHEA:21864"/>
        <dbReference type="ChEBI" id="CHEBI:15377"/>
        <dbReference type="ChEBI" id="CHEBI:15378"/>
        <dbReference type="ChEBI" id="CHEBI:57925"/>
        <dbReference type="ChEBI" id="CHEBI:58896"/>
        <dbReference type="ChEBI" id="CHEBI:71261"/>
        <dbReference type="EC" id="3.1.2.6"/>
    </reaction>
</comment>
<evidence type="ECO:0000256" key="5">
    <source>
        <dbReference type="ARBA" id="ARBA00011917"/>
    </source>
</evidence>
<reference evidence="12" key="1">
    <citation type="journal article" date="2017" name="Nucleic Acids Res.">
        <title>Proteogenomics produces comprehensive and highly accurate protein-coding gene annotation in a complete genome assembly of Malassezia sympodialis.</title>
        <authorList>
            <person name="Zhu Y."/>
            <person name="Engstroem P.G."/>
            <person name="Tellgren-Roth C."/>
            <person name="Baudo C.D."/>
            <person name="Kennell J.C."/>
            <person name="Sun S."/>
            <person name="Billmyre R.B."/>
            <person name="Schroeder M.S."/>
            <person name="Andersson A."/>
            <person name="Holm T."/>
            <person name="Sigurgeirsson B."/>
            <person name="Wu G."/>
            <person name="Sankaranarayanan S.R."/>
            <person name="Siddharthan R."/>
            <person name="Sanyal K."/>
            <person name="Lundeberg J."/>
            <person name="Nystedt B."/>
            <person name="Boekhout T."/>
            <person name="Dawson T.L. Jr."/>
            <person name="Heitman J."/>
            <person name="Scheynius A."/>
            <person name="Lehtioe J."/>
        </authorList>
    </citation>
    <scope>NUCLEOTIDE SEQUENCE [LARGE SCALE GENOMIC DNA]</scope>
    <source>
        <strain evidence="12">ATCC 42132</strain>
    </source>
</reference>
<dbReference type="STRING" id="1230383.A0A1M8A9U2"/>
<dbReference type="InterPro" id="IPR036866">
    <property type="entry name" value="RibonucZ/Hydroxyglut_hydro"/>
</dbReference>
<dbReference type="GO" id="GO:0046872">
    <property type="term" value="F:metal ion binding"/>
    <property type="evidence" value="ECO:0007669"/>
    <property type="project" value="UniProtKB-KW"/>
</dbReference>
<evidence type="ECO:0000256" key="8">
    <source>
        <dbReference type="ARBA" id="ARBA00022833"/>
    </source>
</evidence>
<sequence length="305" mass="33924">MLPRTRVANRLIRPSTFVPRRHMRIVPVPVREDNYAYILMSTPAQGNSQAVFVDPYDVKSVHKVAKDLGLPDDAVVGCIATHKHFDHAGGNEDFAQTFPGRPIWGGSREVSQVTHIVKHGDKFTLFDQAPVHVTAYSTPCHTRESTCFFVEDERSQEELARTGHGIKEGHEGEKKRGVFTGDTLFISGCGRFFEGDASDMHHALNEVIAALPSDTLVYCGHEYTASNAKFSAKLLPHRPAIQSLLSDLWGRRNNGVTTGIYTLAEERAHNPFMLVHDDEVQRVSGSTNPIETMAFLRSAKNRGYV</sequence>
<evidence type="ECO:0000256" key="2">
    <source>
        <dbReference type="ARBA" id="ARBA00001947"/>
    </source>
</evidence>
<dbReference type="GO" id="GO:0004416">
    <property type="term" value="F:hydroxyacylglutathione hydrolase activity"/>
    <property type="evidence" value="ECO:0007669"/>
    <property type="project" value="UniProtKB-EC"/>
</dbReference>
<feature type="domain" description="Metallo-beta-lactamase" evidence="10">
    <location>
        <begin position="33"/>
        <end position="221"/>
    </location>
</feature>
<dbReference type="EMBL" id="LT671826">
    <property type="protein sequence ID" value="SHO79255.1"/>
    <property type="molecule type" value="Genomic_DNA"/>
</dbReference>
<proteinExistence type="inferred from homology"/>
<accession>A0A1M8A9U2</accession>
<dbReference type="SMART" id="SM00849">
    <property type="entry name" value="Lactamase_B"/>
    <property type="match status" value="1"/>
</dbReference>
<comment type="cofactor">
    <cofactor evidence="2">
        <name>Zn(2+)</name>
        <dbReference type="ChEBI" id="CHEBI:29105"/>
    </cofactor>
</comment>
<dbReference type="AlphaFoldDB" id="A0A1M8A9U2"/>
<name>A0A1M8A9U2_MALS4</name>
<dbReference type="PANTHER" id="PTHR11935:SF94">
    <property type="entry name" value="TENZING NORGAY, ISOFORM C"/>
    <property type="match status" value="1"/>
</dbReference>
<organism evidence="11 12">
    <name type="scientific">Malassezia sympodialis (strain ATCC 42132)</name>
    <name type="common">Atopic eczema-associated yeast</name>
    <dbReference type="NCBI Taxonomy" id="1230383"/>
    <lineage>
        <taxon>Eukaryota</taxon>
        <taxon>Fungi</taxon>
        <taxon>Dikarya</taxon>
        <taxon>Basidiomycota</taxon>
        <taxon>Ustilaginomycotina</taxon>
        <taxon>Malasseziomycetes</taxon>
        <taxon>Malasseziales</taxon>
        <taxon>Malasseziaceae</taxon>
        <taxon>Malassezia</taxon>
    </lineage>
</organism>
<evidence type="ECO:0000313" key="12">
    <source>
        <dbReference type="Proteomes" id="UP000186303"/>
    </source>
</evidence>
<dbReference type="InterPro" id="IPR001279">
    <property type="entry name" value="Metallo-B-lactamas"/>
</dbReference>
<gene>
    <name evidence="11" type="ORF">MSYG_3604</name>
</gene>
<dbReference type="InterPro" id="IPR035680">
    <property type="entry name" value="Clx_II_MBL"/>
</dbReference>